<proteinExistence type="inferred from homology"/>
<evidence type="ECO:0000256" key="3">
    <source>
        <dbReference type="ARBA" id="ARBA00022741"/>
    </source>
</evidence>
<sequence>MVEKQSLIYVCSDAVGETAEAVVQATVRQFNHQNIRIKRMSHIQTEEEIEAIVQQAKAKQGFIAYTLVQPELRAKIQQESIRYDIRSVDVMGPMMQAYIDTFNDDPKPEPGQRQVLDEAYFRRIEAVEFAVKYDDGKDVKGLLMADVVLIGVSRTSKTPLSIFLAHKGLKTANLPILPDMQAPEELFASADRMIIGLTIDPDQLLKIRTERLKSLGLPPQSKYASLEQINHELQTADQLMERLQCPVINVSDKSIEETAGIIMDIVSNP</sequence>
<dbReference type="PATRIC" id="fig|1308866.3.peg.1377"/>
<dbReference type="eggNOG" id="COG1806">
    <property type="taxonomic scope" value="Bacteria"/>
</dbReference>
<keyword evidence="7" id="KW-1185">Reference proteome</keyword>
<protein>
    <recommendedName>
        <fullName evidence="5">Putative pyruvate, phosphate dikinase regulatory protein</fullName>
        <shortName evidence="5">PPDK regulatory protein</shortName>
        <ecNumber evidence="5">2.7.11.32</ecNumber>
        <ecNumber evidence="5">2.7.4.27</ecNumber>
    </recommendedName>
</protein>
<dbReference type="GO" id="GO:0016776">
    <property type="term" value="F:phosphotransferase activity, phosphate group as acceptor"/>
    <property type="evidence" value="ECO:0007669"/>
    <property type="project" value="UniProtKB-UniRule"/>
</dbReference>
<comment type="caution">
    <text evidence="6">The sequence shown here is derived from an EMBL/GenBank/DDBJ whole genome shotgun (WGS) entry which is preliminary data.</text>
</comment>
<accession>N4WVN5</accession>
<dbReference type="Proteomes" id="UP000012283">
    <property type="component" value="Unassembled WGS sequence"/>
</dbReference>
<dbReference type="PANTHER" id="PTHR31756:SF3">
    <property type="entry name" value="PYRUVATE, PHOSPHATE DIKINASE REGULATORY PROTEIN 1, CHLOROPLASTIC"/>
    <property type="match status" value="1"/>
</dbReference>
<dbReference type="EC" id="2.7.4.27" evidence="5"/>
<feature type="binding site" evidence="5">
    <location>
        <begin position="151"/>
        <end position="158"/>
    </location>
    <ligand>
        <name>ADP</name>
        <dbReference type="ChEBI" id="CHEBI:456216"/>
    </ligand>
</feature>
<evidence type="ECO:0000256" key="4">
    <source>
        <dbReference type="ARBA" id="ARBA00022777"/>
    </source>
</evidence>
<organism evidence="6 7">
    <name type="scientific">Gracilibacillus halophilus YIM-C55.5</name>
    <dbReference type="NCBI Taxonomy" id="1308866"/>
    <lineage>
        <taxon>Bacteria</taxon>
        <taxon>Bacillati</taxon>
        <taxon>Bacillota</taxon>
        <taxon>Bacilli</taxon>
        <taxon>Bacillales</taxon>
        <taxon>Bacillaceae</taxon>
        <taxon>Gracilibacillus</taxon>
    </lineage>
</organism>
<dbReference type="InterPro" id="IPR005177">
    <property type="entry name" value="Kinase-pyrophosphorylase"/>
</dbReference>
<name>N4WVN5_9BACI</name>
<evidence type="ECO:0000313" key="7">
    <source>
        <dbReference type="Proteomes" id="UP000012283"/>
    </source>
</evidence>
<evidence type="ECO:0000256" key="2">
    <source>
        <dbReference type="ARBA" id="ARBA00022679"/>
    </source>
</evidence>
<keyword evidence="3 5" id="KW-0547">Nucleotide-binding</keyword>
<dbReference type="RefSeq" id="WP_003467086.1">
    <property type="nucleotide sequence ID" value="NZ_APML01000022.1"/>
</dbReference>
<keyword evidence="4 5" id="KW-0418">Kinase</keyword>
<dbReference type="HAMAP" id="MF_00921">
    <property type="entry name" value="PDRP"/>
    <property type="match status" value="1"/>
</dbReference>
<dbReference type="STRING" id="1308866.J416_06827"/>
<dbReference type="Pfam" id="PF03618">
    <property type="entry name" value="Kinase-PPPase"/>
    <property type="match status" value="1"/>
</dbReference>
<dbReference type="EMBL" id="APML01000022">
    <property type="protein sequence ID" value="ENH97141.1"/>
    <property type="molecule type" value="Genomic_DNA"/>
</dbReference>
<comment type="catalytic activity">
    <reaction evidence="5">
        <text>N(tele)-phospho-L-histidyl/O-phospho-L-threonyl-[pyruvate, phosphate dikinase] + phosphate + H(+) = N(tele)-phospho-L-histidyl/L-threonyl-[pyruvate, phosphate dikinase] + diphosphate</text>
        <dbReference type="Rhea" id="RHEA:43696"/>
        <dbReference type="Rhea" id="RHEA-COMP:10650"/>
        <dbReference type="Rhea" id="RHEA-COMP:10651"/>
        <dbReference type="ChEBI" id="CHEBI:15378"/>
        <dbReference type="ChEBI" id="CHEBI:30013"/>
        <dbReference type="ChEBI" id="CHEBI:33019"/>
        <dbReference type="ChEBI" id="CHEBI:43474"/>
        <dbReference type="ChEBI" id="CHEBI:61977"/>
        <dbReference type="ChEBI" id="CHEBI:83586"/>
        <dbReference type="EC" id="2.7.4.27"/>
    </reaction>
</comment>
<reference evidence="6 7" key="1">
    <citation type="submission" date="2013-03" db="EMBL/GenBank/DDBJ databases">
        <title>Draft genome sequence of Gracibacillus halophilus YIM-C55.5, a moderately halophilic and thermophilic organism from the Xiaochaidamu salt lake.</title>
        <authorList>
            <person name="Sugumar T."/>
            <person name="Polireddy D.R."/>
            <person name="Antony A."/>
            <person name="Madhava Y.R."/>
            <person name="Sivakumar N."/>
        </authorList>
    </citation>
    <scope>NUCLEOTIDE SEQUENCE [LARGE SCALE GENOMIC DNA]</scope>
    <source>
        <strain evidence="6 7">YIM-C55.5</strain>
    </source>
</reference>
<gene>
    <name evidence="6" type="ORF">J416_06827</name>
</gene>
<dbReference type="PANTHER" id="PTHR31756">
    <property type="entry name" value="PYRUVATE, PHOSPHATE DIKINASE REGULATORY PROTEIN 1, CHLOROPLASTIC"/>
    <property type="match status" value="1"/>
</dbReference>
<dbReference type="InterPro" id="IPR026565">
    <property type="entry name" value="PPDK_reg"/>
</dbReference>
<dbReference type="GO" id="GO:0043531">
    <property type="term" value="F:ADP binding"/>
    <property type="evidence" value="ECO:0007669"/>
    <property type="project" value="UniProtKB-UniRule"/>
</dbReference>
<evidence type="ECO:0000256" key="5">
    <source>
        <dbReference type="HAMAP-Rule" id="MF_00921"/>
    </source>
</evidence>
<comment type="function">
    <text evidence="5">Bifunctional serine/threonine kinase and phosphorylase involved in the regulation of the pyruvate, phosphate dikinase (PPDK) by catalyzing its phosphorylation/dephosphorylation.</text>
</comment>
<keyword evidence="1 5" id="KW-0723">Serine/threonine-protein kinase</keyword>
<dbReference type="GO" id="GO:0004674">
    <property type="term" value="F:protein serine/threonine kinase activity"/>
    <property type="evidence" value="ECO:0007669"/>
    <property type="project" value="UniProtKB-UniRule"/>
</dbReference>
<dbReference type="NCBIfam" id="NF003742">
    <property type="entry name" value="PRK05339.1"/>
    <property type="match status" value="1"/>
</dbReference>
<dbReference type="AlphaFoldDB" id="N4WVN5"/>
<dbReference type="EC" id="2.7.11.32" evidence="5"/>
<comment type="catalytic activity">
    <reaction evidence="5">
        <text>N(tele)-phospho-L-histidyl/L-threonyl-[pyruvate, phosphate dikinase] + ADP = N(tele)-phospho-L-histidyl/O-phospho-L-threonyl-[pyruvate, phosphate dikinase] + AMP + H(+)</text>
        <dbReference type="Rhea" id="RHEA:43692"/>
        <dbReference type="Rhea" id="RHEA-COMP:10650"/>
        <dbReference type="Rhea" id="RHEA-COMP:10651"/>
        <dbReference type="ChEBI" id="CHEBI:15378"/>
        <dbReference type="ChEBI" id="CHEBI:30013"/>
        <dbReference type="ChEBI" id="CHEBI:61977"/>
        <dbReference type="ChEBI" id="CHEBI:83586"/>
        <dbReference type="ChEBI" id="CHEBI:456215"/>
        <dbReference type="ChEBI" id="CHEBI:456216"/>
        <dbReference type="EC" id="2.7.11.32"/>
    </reaction>
</comment>
<evidence type="ECO:0000256" key="1">
    <source>
        <dbReference type="ARBA" id="ARBA00022527"/>
    </source>
</evidence>
<comment type="similarity">
    <text evidence="5">Belongs to the pyruvate, phosphate/water dikinase regulatory protein family. PDRP subfamily.</text>
</comment>
<dbReference type="OrthoDB" id="9782201at2"/>
<evidence type="ECO:0000313" key="6">
    <source>
        <dbReference type="EMBL" id="ENH97141.1"/>
    </source>
</evidence>
<dbReference type="GO" id="GO:0005524">
    <property type="term" value="F:ATP binding"/>
    <property type="evidence" value="ECO:0007669"/>
    <property type="project" value="InterPro"/>
</dbReference>
<keyword evidence="2 5" id="KW-0808">Transferase</keyword>